<protein>
    <submittedName>
        <fullName evidence="2">Restriction endonuclease subunit R</fullName>
    </submittedName>
</protein>
<dbReference type="PROSITE" id="PS51192">
    <property type="entry name" value="HELICASE_ATP_BIND_1"/>
    <property type="match status" value="1"/>
</dbReference>
<dbReference type="InterPro" id="IPR001650">
    <property type="entry name" value="Helicase_C-like"/>
</dbReference>
<dbReference type="GO" id="GO:0005524">
    <property type="term" value="F:ATP binding"/>
    <property type="evidence" value="ECO:0007669"/>
    <property type="project" value="UniProtKB-KW"/>
</dbReference>
<proteinExistence type="predicted"/>
<dbReference type="GO" id="GO:0009035">
    <property type="term" value="F:type I site-specific deoxyribonuclease activity"/>
    <property type="evidence" value="ECO:0007669"/>
    <property type="project" value="UniProtKB-EC"/>
</dbReference>
<keyword evidence="2" id="KW-0378">Hydrolase</keyword>
<dbReference type="PANTHER" id="PTHR47396">
    <property type="entry name" value="TYPE I RESTRICTION ENZYME ECOKI R PROTEIN"/>
    <property type="match status" value="1"/>
</dbReference>
<dbReference type="Gene3D" id="3.90.1570.30">
    <property type="match status" value="1"/>
</dbReference>
<organism evidence="2 3">
    <name type="scientific">Campylobacter blaseri</name>
    <dbReference type="NCBI Taxonomy" id="2042961"/>
    <lineage>
        <taxon>Bacteria</taxon>
        <taxon>Pseudomonadati</taxon>
        <taxon>Campylobacterota</taxon>
        <taxon>Epsilonproteobacteria</taxon>
        <taxon>Campylobacterales</taxon>
        <taxon>Campylobacteraceae</taxon>
        <taxon>Campylobacter</taxon>
    </lineage>
</organism>
<dbReference type="Pfam" id="PF08463">
    <property type="entry name" value="EcoEI_R_C"/>
    <property type="match status" value="1"/>
</dbReference>
<dbReference type="Pfam" id="PF04313">
    <property type="entry name" value="HSDR_N"/>
    <property type="match status" value="1"/>
</dbReference>
<dbReference type="Pfam" id="PF00271">
    <property type="entry name" value="Helicase_C"/>
    <property type="match status" value="1"/>
</dbReference>
<sequence length="898" mass="102496">MNPEDVARIDIDKLLISAGFIIQDMVEFNRTASLGIAVREFVMQDGTKADYLIFIDGKACGVIEAKKSGTSLSGVENQSIKYANNLPKNVRCYQNPLPFLYESNSKEIYFTNLKDDNPRSRKIFAFHKPEFLRELLNQQSTLRNKFKNFPTLNRANLRDCQFEAISSVENSLRDLKPRALIQMATGAGKTYTACNFIYRLIKFANAKRVLFLVDRNNLARQTKKEFENFHLSDENRKFSEVYIVQHLSTNAIDKDAKVVITTIQRLYSMLQNESEYDEVNEEISAFETKPVQQKNVVYNPKVPIETFDFIVVDECHRSIYGEWRQVLEYFDAFLIGLTATPSKQTLGYFNKNLVSSYPLERSIVDKINVDCNIFRIKTKISEGGSTIEAGEIPTIDKRTREQRYESLDEDLEYSSKDLDYSVLAPNQIITVLECYKNSIFTQLFPEREPNFVPKTLIFAKDDNHAENITRLAREVFNKGNEFCKKITYNIGNEDPESLIKAFKIDPKFRIAVTVDMIATGTDIKALEVIIFLRDVKSSIYYEQMKGRGVRTINSNDLQSITPNAISKDKFYIIDAVGVTESKKSLSSTLERKKSLSLKKLLENVAKGDISDDTLSTLAGRIVRIEANINNDDKNKIKSLTDGKSLSNITNEILDTLDGDKTISKTQDEIDALKDATVKPFNSPALRTLLVDLSSKSKIYIDLVSTDEVVSADFSKEKAQELIVSFKDFIDKNKDEIEALSIIYNTNYKNKSLTYKLIKELDEKLKTSLLEPEKIWEAYYVIQDNKVRTKKVSIAECLTNLIQLIKFAIGFNDELVEFSSVANSRFELWCGRQINKGISFSDEQMEFLRLIKDYIITNSCLDKNDIQELLGDKGGIFKANKLFSNFDDLLDDLNLAIVA</sequence>
<dbReference type="GO" id="GO:0009307">
    <property type="term" value="P:DNA restriction-modification system"/>
    <property type="evidence" value="ECO:0007669"/>
    <property type="project" value="UniProtKB-KW"/>
</dbReference>
<dbReference type="EMBL" id="PDHH01000007">
    <property type="protein sequence ID" value="PSM51441.1"/>
    <property type="molecule type" value="Genomic_DNA"/>
</dbReference>
<accession>A0A2P8QYW7</accession>
<dbReference type="InterPro" id="IPR007409">
    <property type="entry name" value="Restrct_endonuc_type1_HsdR_N"/>
</dbReference>
<dbReference type="InterPro" id="IPR050742">
    <property type="entry name" value="Helicase_Restrict-Modif_Enz"/>
</dbReference>
<dbReference type="RefSeq" id="WP_106872356.1">
    <property type="nucleotide sequence ID" value="NZ_CP053841.1"/>
</dbReference>
<dbReference type="Gene3D" id="3.40.50.300">
    <property type="entry name" value="P-loop containing nucleotide triphosphate hydrolases"/>
    <property type="match status" value="2"/>
</dbReference>
<dbReference type="InterPro" id="IPR013670">
    <property type="entry name" value="EcoEI_R_C_dom"/>
</dbReference>
<dbReference type="SMART" id="SM00487">
    <property type="entry name" value="DEXDc"/>
    <property type="match status" value="1"/>
</dbReference>
<keyword evidence="2" id="KW-0540">Nuclease</keyword>
<evidence type="ECO:0000313" key="2">
    <source>
        <dbReference type="EMBL" id="PSM51441.1"/>
    </source>
</evidence>
<dbReference type="Proteomes" id="UP000240535">
    <property type="component" value="Unassembled WGS sequence"/>
</dbReference>
<dbReference type="AlphaFoldDB" id="A0A2P8QYW7"/>
<dbReference type="GO" id="GO:0003677">
    <property type="term" value="F:DNA binding"/>
    <property type="evidence" value="ECO:0007669"/>
    <property type="project" value="UniProtKB-KW"/>
</dbReference>
<keyword evidence="3" id="KW-1185">Reference proteome</keyword>
<dbReference type="GO" id="GO:0005829">
    <property type="term" value="C:cytosol"/>
    <property type="evidence" value="ECO:0007669"/>
    <property type="project" value="TreeGrafter"/>
</dbReference>
<gene>
    <name evidence="2" type="ORF">CQ405_07670</name>
</gene>
<dbReference type="Pfam" id="PF04851">
    <property type="entry name" value="ResIII"/>
    <property type="match status" value="1"/>
</dbReference>
<comment type="caution">
    <text evidence="2">The sequence shown here is derived from an EMBL/GenBank/DDBJ whole genome shotgun (WGS) entry which is preliminary data.</text>
</comment>
<reference evidence="3" key="1">
    <citation type="submission" date="2017-10" db="EMBL/GenBank/DDBJ databases">
        <title>Campylobacter species from seals.</title>
        <authorList>
            <person name="Gilbert M.J."/>
            <person name="Zomer A.L."/>
            <person name="Timmerman A.J."/>
            <person name="Duim B."/>
            <person name="Wagenaar J.A."/>
        </authorList>
    </citation>
    <scope>NUCLEOTIDE SEQUENCE [LARGE SCALE GENOMIC DNA]</scope>
    <source>
        <strain evidence="3">17S00004-5</strain>
    </source>
</reference>
<dbReference type="OrthoDB" id="9804086at2"/>
<dbReference type="InterPro" id="IPR006935">
    <property type="entry name" value="Helicase/UvrB_N"/>
</dbReference>
<evidence type="ECO:0000259" key="1">
    <source>
        <dbReference type="PROSITE" id="PS51192"/>
    </source>
</evidence>
<feature type="domain" description="Helicase ATP-binding" evidence="1">
    <location>
        <begin position="170"/>
        <end position="359"/>
    </location>
</feature>
<evidence type="ECO:0000313" key="3">
    <source>
        <dbReference type="Proteomes" id="UP000240535"/>
    </source>
</evidence>
<dbReference type="PANTHER" id="PTHR47396:SF1">
    <property type="entry name" value="ATP-DEPENDENT HELICASE IRC3-RELATED"/>
    <property type="match status" value="1"/>
</dbReference>
<keyword evidence="2" id="KW-0255">Endonuclease</keyword>
<dbReference type="CDD" id="cd18032">
    <property type="entry name" value="DEXHc_RE_I_III_res"/>
    <property type="match status" value="1"/>
</dbReference>
<dbReference type="InterPro" id="IPR014001">
    <property type="entry name" value="Helicase_ATP-bd"/>
</dbReference>
<name>A0A2P8QYW7_9BACT</name>
<dbReference type="SUPFAM" id="SSF52540">
    <property type="entry name" value="P-loop containing nucleoside triphosphate hydrolases"/>
    <property type="match status" value="1"/>
</dbReference>
<dbReference type="InterPro" id="IPR027417">
    <property type="entry name" value="P-loop_NTPase"/>
</dbReference>